<gene>
    <name evidence="3" type="ORF">KR093_005631</name>
</gene>
<dbReference type="InterPro" id="IPR017025">
    <property type="entry name" value="Cancer-assoc_antigen_RCAS1"/>
</dbReference>
<dbReference type="EMBL" id="JAJJHW010000095">
    <property type="protein sequence ID" value="KAH8387222.1"/>
    <property type="molecule type" value="Genomic_DNA"/>
</dbReference>
<organism evidence="3 4">
    <name type="scientific">Drosophila rubida</name>
    <dbReference type="NCBI Taxonomy" id="30044"/>
    <lineage>
        <taxon>Eukaryota</taxon>
        <taxon>Metazoa</taxon>
        <taxon>Ecdysozoa</taxon>
        <taxon>Arthropoda</taxon>
        <taxon>Hexapoda</taxon>
        <taxon>Insecta</taxon>
        <taxon>Pterygota</taxon>
        <taxon>Neoptera</taxon>
        <taxon>Endopterygota</taxon>
        <taxon>Diptera</taxon>
        <taxon>Brachycera</taxon>
        <taxon>Muscomorpha</taxon>
        <taxon>Ephydroidea</taxon>
        <taxon>Drosophilidae</taxon>
        <taxon>Drosophila</taxon>
    </lineage>
</organism>
<dbReference type="AlphaFoldDB" id="A0AAD4PRW2"/>
<proteinExistence type="predicted"/>
<keyword evidence="4" id="KW-1185">Reference proteome</keyword>
<comment type="caution">
    <text evidence="3">The sequence shown here is derived from an EMBL/GenBank/DDBJ whole genome shotgun (WGS) entry which is preliminary data.</text>
</comment>
<evidence type="ECO:0000313" key="3">
    <source>
        <dbReference type="EMBL" id="KAH8387222.1"/>
    </source>
</evidence>
<feature type="compositionally biased region" description="Basic residues" evidence="1">
    <location>
        <begin position="177"/>
        <end position="187"/>
    </location>
</feature>
<dbReference type="PANTHER" id="PTHR15208">
    <property type="entry name" value="RECEPTOR-BINDING CANCER ANTIGEN EXPRESSED ON SISO CELLS CANCER ASSOCIATED SURFACE ANTIGEN RCAS1 ESTROGEN RECEPTOR-BINDING FRAGMENT- ASSOCIATED GENE 9 PROTEIN"/>
    <property type="match status" value="1"/>
</dbReference>
<protein>
    <recommendedName>
        <fullName evidence="5">Receptor-binding cancer antigen expressed on SiSo cells</fullName>
    </recommendedName>
</protein>
<dbReference type="Proteomes" id="UP001200034">
    <property type="component" value="Unassembled WGS sequence"/>
</dbReference>
<dbReference type="PANTHER" id="PTHR15208:SF2">
    <property type="entry name" value="RECEPTOR-BINDING CANCER ANTIGEN EXPRESSED ON SISO CELLS"/>
    <property type="match status" value="1"/>
</dbReference>
<feature type="region of interest" description="Disordered" evidence="1">
    <location>
        <begin position="177"/>
        <end position="214"/>
    </location>
</feature>
<feature type="chain" id="PRO_5042048142" description="Receptor-binding cancer antigen expressed on SiSo cells" evidence="2">
    <location>
        <begin position="23"/>
        <end position="214"/>
    </location>
</feature>
<evidence type="ECO:0000256" key="2">
    <source>
        <dbReference type="SAM" id="SignalP"/>
    </source>
</evidence>
<dbReference type="GO" id="GO:0030141">
    <property type="term" value="C:secretory granule"/>
    <property type="evidence" value="ECO:0007669"/>
    <property type="project" value="TreeGrafter"/>
</dbReference>
<evidence type="ECO:0000256" key="1">
    <source>
        <dbReference type="SAM" id="MobiDB-lite"/>
    </source>
</evidence>
<sequence length="214" mass="24086">MVWQQLKMLLLGIITLCRRALCCFSRRRKLSHAGNDQLQAVMVGGDFATASASATTNAGANVRERDWNSWDDSPRTVEEHIEQYRQRMAQPPTPPKEEPEPDFFSELTPDIKPQLKYYLGDAAATTTATTAPTDFSRLKAHDEVPISANADLEDWVDDNAGGWEELDTSQTKHIIREKRRELRHQRHQGQQGHGQGQGQPSIGAQRISDVQRIA</sequence>
<keyword evidence="2" id="KW-0732">Signal</keyword>
<feature type="signal peptide" evidence="2">
    <location>
        <begin position="1"/>
        <end position="22"/>
    </location>
</feature>
<dbReference type="PIRSF" id="PIRSF034247">
    <property type="entry name" value="RCAS1"/>
    <property type="match status" value="1"/>
</dbReference>
<name>A0AAD4PRW2_9MUSC</name>
<evidence type="ECO:0008006" key="5">
    <source>
        <dbReference type="Google" id="ProtNLM"/>
    </source>
</evidence>
<accession>A0AAD4PRW2</accession>
<reference evidence="3" key="1">
    <citation type="journal article" date="2021" name="Mol. Ecol. Resour.">
        <title>Phylogenomic analyses of the genus Drosophila reveals genomic signals of climate adaptation.</title>
        <authorList>
            <person name="Li F."/>
            <person name="Rane R.V."/>
            <person name="Luria V."/>
            <person name="Xiong Z."/>
            <person name="Chen J."/>
            <person name="Li Z."/>
            <person name="Catullo R.A."/>
            <person name="Griffin P.C."/>
            <person name="Schiffer M."/>
            <person name="Pearce S."/>
            <person name="Lee S.F."/>
            <person name="McElroy K."/>
            <person name="Stocker A."/>
            <person name="Shirriffs J."/>
            <person name="Cockerell F."/>
            <person name="Coppin C."/>
            <person name="Sgro C.M."/>
            <person name="Karger A."/>
            <person name="Cain J.W."/>
            <person name="Weber J.A."/>
            <person name="Santpere G."/>
            <person name="Kirschner M.W."/>
            <person name="Hoffmann A.A."/>
            <person name="Oakeshott J.G."/>
            <person name="Zhang G."/>
        </authorList>
    </citation>
    <scope>NUCLEOTIDE SEQUENCE</scope>
    <source>
        <strain evidence="3">BGI-SZ-2011g</strain>
    </source>
</reference>
<evidence type="ECO:0000313" key="4">
    <source>
        <dbReference type="Proteomes" id="UP001200034"/>
    </source>
</evidence>